<evidence type="ECO:0000313" key="3">
    <source>
        <dbReference type="Ensembl" id="ENSMMNP00015028993.1"/>
    </source>
</evidence>
<protein>
    <recommendedName>
        <fullName evidence="2">AKNA domain-containing protein</fullName>
    </recommendedName>
</protein>
<feature type="compositionally biased region" description="Basic and acidic residues" evidence="1">
    <location>
        <begin position="284"/>
        <end position="294"/>
    </location>
</feature>
<feature type="region of interest" description="Disordered" evidence="1">
    <location>
        <begin position="277"/>
        <end position="298"/>
    </location>
</feature>
<dbReference type="Proteomes" id="UP000694561">
    <property type="component" value="Unplaced"/>
</dbReference>
<sequence length="386" mass="43803">MDEADFPEDATSKKQEDLPYDGDFFQIQMYNDYNFSSKYDNLDVSNQMNFTEEDLQEKATHRETCRKADKAMTSDKTTENAVSKKYNKENQCTINLHIPSNQGDPSKSNIPDILLHHLCKEEFSKGQGINCETLPEISNADSFDGAIIKNIIFNGENSNKPRCFPTMTEENTSDLEDPVAAGESNHQENSNFSTKIKSPGDKEKSCQGQTPQKQQAEKASSGNRFKYGQGQVHYWFSDSSKVAPKNNIIDKPLTTDKQASFSPKLRDKSAIVQDISESMSRSNGVEKQEQKWKTPETSQQIEFWPNTLTSQKLSGLSKMPLTSQKDPSSTSSYTFHTISQGKQMCQKLKEQTDQLKTKVQEFSKSIAQDSPYHLQDRRLVINFIKF</sequence>
<evidence type="ECO:0000256" key="1">
    <source>
        <dbReference type="SAM" id="MobiDB-lite"/>
    </source>
</evidence>
<feature type="domain" description="AKNA" evidence="2">
    <location>
        <begin position="299"/>
        <end position="382"/>
    </location>
</feature>
<evidence type="ECO:0000313" key="4">
    <source>
        <dbReference type="Proteomes" id="UP000694561"/>
    </source>
</evidence>
<feature type="compositionally biased region" description="Basic and acidic residues" evidence="1">
    <location>
        <begin position="59"/>
        <end position="78"/>
    </location>
</feature>
<reference evidence="3" key="2">
    <citation type="submission" date="2025-09" db="UniProtKB">
        <authorList>
            <consortium name="Ensembl"/>
        </authorList>
    </citation>
    <scope>IDENTIFICATION</scope>
</reference>
<dbReference type="InterPro" id="IPR052655">
    <property type="entry name" value="AKNA_Centrosome-Trans_reg"/>
</dbReference>
<keyword evidence="4" id="KW-1185">Reference proteome</keyword>
<dbReference type="GeneTree" id="ENSGT00940000154254"/>
<reference evidence="3" key="1">
    <citation type="submission" date="2025-08" db="UniProtKB">
        <authorList>
            <consortium name="Ensembl"/>
        </authorList>
    </citation>
    <scope>IDENTIFICATION</scope>
</reference>
<proteinExistence type="predicted"/>
<dbReference type="Pfam" id="PF12443">
    <property type="entry name" value="AKNA"/>
    <property type="match status" value="1"/>
</dbReference>
<dbReference type="Ensembl" id="ENSMMNT00015031870.1">
    <property type="protein sequence ID" value="ENSMMNP00015028993.1"/>
    <property type="gene ID" value="ENSMMNG00015021145.1"/>
</dbReference>
<feature type="region of interest" description="Disordered" evidence="1">
    <location>
        <begin position="59"/>
        <end position="82"/>
    </location>
</feature>
<organism evidence="3 4">
    <name type="scientific">Monodon monoceros</name>
    <name type="common">Narwhal</name>
    <name type="synonym">Ceratodon monodon</name>
    <dbReference type="NCBI Taxonomy" id="40151"/>
    <lineage>
        <taxon>Eukaryota</taxon>
        <taxon>Metazoa</taxon>
        <taxon>Chordata</taxon>
        <taxon>Craniata</taxon>
        <taxon>Vertebrata</taxon>
        <taxon>Euteleostomi</taxon>
        <taxon>Mammalia</taxon>
        <taxon>Eutheria</taxon>
        <taxon>Laurasiatheria</taxon>
        <taxon>Artiodactyla</taxon>
        <taxon>Whippomorpha</taxon>
        <taxon>Cetacea</taxon>
        <taxon>Odontoceti</taxon>
        <taxon>Monodontidae</taxon>
        <taxon>Monodon</taxon>
    </lineage>
</organism>
<dbReference type="PANTHER" id="PTHR21510">
    <property type="entry name" value="AKNA DOMAIN-CONTAINING PROTEIN"/>
    <property type="match status" value="1"/>
</dbReference>
<dbReference type="InterPro" id="IPR022150">
    <property type="entry name" value="AKNA_dom"/>
</dbReference>
<accession>A0A8C6CD18</accession>
<feature type="region of interest" description="Disordered" evidence="1">
    <location>
        <begin position="159"/>
        <end position="222"/>
    </location>
</feature>
<feature type="compositionally biased region" description="Polar residues" evidence="1">
    <location>
        <begin position="206"/>
        <end position="222"/>
    </location>
</feature>
<name>A0A8C6CD18_MONMO</name>
<dbReference type="AlphaFoldDB" id="A0A8C6CD18"/>
<evidence type="ECO:0000259" key="2">
    <source>
        <dbReference type="Pfam" id="PF12443"/>
    </source>
</evidence>
<dbReference type="PANTHER" id="PTHR21510:SF16">
    <property type="entry name" value="PROTEIN AKNAD1"/>
    <property type="match status" value="1"/>
</dbReference>
<feature type="compositionally biased region" description="Polar residues" evidence="1">
    <location>
        <begin position="187"/>
        <end position="196"/>
    </location>
</feature>